<keyword evidence="4 12" id="KW-0808">Transferase</keyword>
<reference evidence="12" key="2">
    <citation type="journal article" name="BMC Genomics">
        <title>Long-read sequencing and de novo genome assembly of marine medaka (Oryzias melastigma).</title>
        <authorList>
            <person name="Liang P."/>
            <person name="Saqib H.S.A."/>
            <person name="Ni X."/>
            <person name="Shen Y."/>
        </authorList>
    </citation>
    <scope>NUCLEOTIDE SEQUENCE</scope>
    <source>
        <strain evidence="12">Bigg-433</strain>
    </source>
</reference>
<dbReference type="GeneTree" id="ENSGT00940000162663"/>
<evidence type="ECO:0000259" key="9">
    <source>
        <dbReference type="PROSITE" id="PS50280"/>
    </source>
</evidence>
<evidence type="ECO:0000256" key="2">
    <source>
        <dbReference type="ARBA" id="ARBA00022454"/>
    </source>
</evidence>
<dbReference type="InterPro" id="IPR001214">
    <property type="entry name" value="SET_dom"/>
</dbReference>
<dbReference type="OMA" id="VDSMVPK"/>
<accession>A0A3B3B3M1</accession>
<dbReference type="GO" id="GO:0042054">
    <property type="term" value="F:histone methyltransferase activity"/>
    <property type="evidence" value="ECO:0007669"/>
    <property type="project" value="InterPro"/>
</dbReference>
<dbReference type="PROSITE" id="PS50280">
    <property type="entry name" value="SET"/>
    <property type="match status" value="1"/>
</dbReference>
<evidence type="ECO:0000256" key="1">
    <source>
        <dbReference type="ARBA" id="ARBA00004286"/>
    </source>
</evidence>
<dbReference type="GO" id="GO:0032259">
    <property type="term" value="P:methylation"/>
    <property type="evidence" value="ECO:0007669"/>
    <property type="project" value="UniProtKB-KW"/>
</dbReference>
<keyword evidence="8" id="KW-0156">Chromatin regulator</keyword>
<dbReference type="PANTHER" id="PTHR46223">
    <property type="entry name" value="HISTONE-LYSINE N-METHYLTRANSFERASE SUV39H"/>
    <property type="match status" value="1"/>
</dbReference>
<dbReference type="STRING" id="30732.ENSOMEP00000000171"/>
<dbReference type="Gene3D" id="2.170.270.10">
    <property type="entry name" value="SET domain"/>
    <property type="match status" value="1"/>
</dbReference>
<evidence type="ECO:0000256" key="6">
    <source>
        <dbReference type="ARBA" id="ARBA00022723"/>
    </source>
</evidence>
<dbReference type="Pfam" id="PF05033">
    <property type="entry name" value="Pre-SET"/>
    <property type="match status" value="1"/>
</dbReference>
<evidence type="ECO:0000256" key="7">
    <source>
        <dbReference type="ARBA" id="ARBA00022833"/>
    </source>
</evidence>
<dbReference type="InterPro" id="IPR046341">
    <property type="entry name" value="SET_dom_sf"/>
</dbReference>
<proteinExistence type="predicted"/>
<dbReference type="Proteomes" id="UP000261560">
    <property type="component" value="Unplaced"/>
</dbReference>
<evidence type="ECO:0000256" key="8">
    <source>
        <dbReference type="ARBA" id="ARBA00022853"/>
    </source>
</evidence>
<comment type="subcellular location">
    <subcellularLocation>
        <location evidence="1">Chromosome</location>
    </subcellularLocation>
</comment>
<dbReference type="PROSITE" id="PS50867">
    <property type="entry name" value="PRE_SET"/>
    <property type="match status" value="1"/>
</dbReference>
<dbReference type="SMART" id="SM00317">
    <property type="entry name" value="SET"/>
    <property type="match status" value="1"/>
</dbReference>
<dbReference type="Pfam" id="PF00856">
    <property type="entry name" value="SET"/>
    <property type="match status" value="1"/>
</dbReference>
<dbReference type="SUPFAM" id="SSF82199">
    <property type="entry name" value="SET domain"/>
    <property type="match status" value="1"/>
</dbReference>
<feature type="domain" description="Pre-SET" evidence="10">
    <location>
        <begin position="45"/>
        <end position="110"/>
    </location>
</feature>
<organism evidence="13 14">
    <name type="scientific">Oryzias melastigma</name>
    <name type="common">Marine medaka</name>
    <dbReference type="NCBI Taxonomy" id="30732"/>
    <lineage>
        <taxon>Eukaryota</taxon>
        <taxon>Metazoa</taxon>
        <taxon>Chordata</taxon>
        <taxon>Craniata</taxon>
        <taxon>Vertebrata</taxon>
        <taxon>Euteleostomi</taxon>
        <taxon>Actinopterygii</taxon>
        <taxon>Neopterygii</taxon>
        <taxon>Teleostei</taxon>
        <taxon>Neoteleostei</taxon>
        <taxon>Acanthomorphata</taxon>
        <taxon>Ovalentaria</taxon>
        <taxon>Atherinomorphae</taxon>
        <taxon>Beloniformes</taxon>
        <taxon>Adrianichthyidae</taxon>
        <taxon>Oryziinae</taxon>
        <taxon>Oryzias</taxon>
    </lineage>
</organism>
<dbReference type="AlphaFoldDB" id="A0A3B3B3M1"/>
<keyword evidence="5" id="KW-0949">S-adenosyl-L-methionine</keyword>
<evidence type="ECO:0000259" key="10">
    <source>
        <dbReference type="PROSITE" id="PS50867"/>
    </source>
</evidence>
<feature type="domain" description="SET" evidence="9">
    <location>
        <begin position="113"/>
        <end position="237"/>
    </location>
</feature>
<dbReference type="OrthoDB" id="616263at2759"/>
<protein>
    <submittedName>
        <fullName evidence="12">Histone-lysine N-methyltransferase SETMAR</fullName>
    </submittedName>
    <submittedName>
        <fullName evidence="13">SET domain and mariner transposase fusion gene</fullName>
    </submittedName>
</protein>
<dbReference type="GO" id="GO:0008270">
    <property type="term" value="F:zinc ion binding"/>
    <property type="evidence" value="ECO:0007669"/>
    <property type="project" value="InterPro"/>
</dbReference>
<evidence type="ECO:0000256" key="5">
    <source>
        <dbReference type="ARBA" id="ARBA00022691"/>
    </source>
</evidence>
<evidence type="ECO:0000256" key="3">
    <source>
        <dbReference type="ARBA" id="ARBA00022603"/>
    </source>
</evidence>
<dbReference type="SMART" id="SM00508">
    <property type="entry name" value="PostSET"/>
    <property type="match status" value="1"/>
</dbReference>
<dbReference type="Ensembl" id="ENSOMET00000016298.1">
    <property type="protein sequence ID" value="ENSOMEP00000000171.1"/>
    <property type="gene ID" value="ENSOMEG00000023847.1"/>
</dbReference>
<dbReference type="SMART" id="SM00468">
    <property type="entry name" value="PreSET"/>
    <property type="match status" value="1"/>
</dbReference>
<name>A0A3B3B3M1_ORYME</name>
<dbReference type="GO" id="GO:0005634">
    <property type="term" value="C:nucleus"/>
    <property type="evidence" value="ECO:0007669"/>
    <property type="project" value="InterPro"/>
</dbReference>
<keyword evidence="3 12" id="KW-0489">Methyltransferase</keyword>
<dbReference type="Proteomes" id="UP000646548">
    <property type="component" value="Unassembled WGS sequence"/>
</dbReference>
<dbReference type="InterPro" id="IPR050973">
    <property type="entry name" value="H3K9_Histone-Lys_N-MTase"/>
</dbReference>
<keyword evidence="2" id="KW-0158">Chromosome</keyword>
<evidence type="ECO:0000313" key="12">
    <source>
        <dbReference type="EMBL" id="KAF6715069.1"/>
    </source>
</evidence>
<evidence type="ECO:0000259" key="11">
    <source>
        <dbReference type="PROSITE" id="PS50868"/>
    </source>
</evidence>
<keyword evidence="6" id="KW-0479">Metal-binding</keyword>
<dbReference type="PaxDb" id="30732-ENSOMEP00000000171"/>
<dbReference type="PANTHER" id="PTHR46223:SF3">
    <property type="entry name" value="HISTONE-LYSINE N-METHYLTRANSFERASE SET-23"/>
    <property type="match status" value="1"/>
</dbReference>
<dbReference type="InterPro" id="IPR007728">
    <property type="entry name" value="Pre-SET_dom"/>
</dbReference>
<dbReference type="EMBL" id="WKFB01001175">
    <property type="protein sequence ID" value="KAF6715069.1"/>
    <property type="molecule type" value="Genomic_DNA"/>
</dbReference>
<reference evidence="13" key="1">
    <citation type="submission" date="2025-05" db="UniProtKB">
        <authorList>
            <consortium name="Ensembl"/>
        </authorList>
    </citation>
    <scope>IDENTIFICATION</scope>
</reference>
<dbReference type="GO" id="GO:0005694">
    <property type="term" value="C:chromosome"/>
    <property type="evidence" value="ECO:0007669"/>
    <property type="project" value="UniProtKB-SubCell"/>
</dbReference>
<dbReference type="CDD" id="cd10544">
    <property type="entry name" value="SET_SETMAR"/>
    <property type="match status" value="1"/>
</dbReference>
<gene>
    <name evidence="12" type="ORF">FQA47_015147</name>
</gene>
<keyword evidence="7" id="KW-0862">Zinc</keyword>
<dbReference type="PROSITE" id="PS50868">
    <property type="entry name" value="POST_SET"/>
    <property type="match status" value="1"/>
</dbReference>
<evidence type="ECO:0000256" key="4">
    <source>
        <dbReference type="ARBA" id="ARBA00022679"/>
    </source>
</evidence>
<sequence length="284" mass="30653">MVDLSDGLEDVPVLCKDLKPPTFKYCPDNVQGPGCAVDPSEVTLPGCSCLSRSCCPESCSCLQTGGPAYLSASALLDLSRTDSDYSSPVFECNALCGCSDACSNRVVQKGLQLHLEIFRTSSRGWGVRTLQQIPRGVFVCEYAGEVVSFAEARRRQLSQSAEENNYIISVMEHAGSGSVTKTFVDPTQVGNVGRFLNHSCQPNLVMVPVRVHSVVPRLALFTARDIRTEEELTFDYSGGCGEQQPAETMTTAEVSRPNGPQRKPCHCGANNCTGFLPLDLSILS</sequence>
<keyword evidence="14" id="KW-1185">Reference proteome</keyword>
<feature type="domain" description="Post-SET" evidence="11">
    <location>
        <begin position="261"/>
        <end position="277"/>
    </location>
</feature>
<dbReference type="InterPro" id="IPR003616">
    <property type="entry name" value="Post-SET_dom"/>
</dbReference>
<evidence type="ECO:0000313" key="13">
    <source>
        <dbReference type="Ensembl" id="ENSOMEP00000000171.1"/>
    </source>
</evidence>
<evidence type="ECO:0000313" key="14">
    <source>
        <dbReference type="Proteomes" id="UP000261560"/>
    </source>
</evidence>